<evidence type="ECO:0000256" key="1">
    <source>
        <dbReference type="SAM" id="MobiDB-lite"/>
    </source>
</evidence>
<keyword evidence="5" id="KW-1185">Reference proteome</keyword>
<dbReference type="Pfam" id="PF00487">
    <property type="entry name" value="FA_desaturase"/>
    <property type="match status" value="1"/>
</dbReference>
<evidence type="ECO:0000313" key="4">
    <source>
        <dbReference type="EMBL" id="GGE12186.1"/>
    </source>
</evidence>
<proteinExistence type="predicted"/>
<dbReference type="GO" id="GO:0008483">
    <property type="term" value="F:transaminase activity"/>
    <property type="evidence" value="ECO:0007669"/>
    <property type="project" value="UniProtKB-KW"/>
</dbReference>
<feature type="transmembrane region" description="Helical" evidence="2">
    <location>
        <begin position="38"/>
        <end position="57"/>
    </location>
</feature>
<gene>
    <name evidence="4" type="ORF">GCM10011390_34190</name>
</gene>
<feature type="transmembrane region" description="Helical" evidence="2">
    <location>
        <begin position="12"/>
        <end position="32"/>
    </location>
</feature>
<sequence>MATRRHGAIEWPTAILAVVIHGGWLATTFFWAALPWPLLMLVGGWLVAWHGSLQHEVMHGHPTRHRRLNDLVGSAPLSLWLPYRLYKKSHMCHHRDESLTDPIEDPESAYLTGEVWARLGPVGRALARFNNTLLGRLALGPLVMILGFLASEAAALARGERWRLGVWVRHLASLLPVLAWLHLVCAMPLSVYALAFVYAGAALGRLRSFAEHRWSDAVAERTAVVERAGLFGLLFLNNNLHVLHHLRPAVPWYRLPELYRAEREALVRHNGGLVYDGYLDILRRFALRPHDEPLFPPLKATARETPAPDRAPAPFPRGLVPSLD</sequence>
<keyword evidence="4" id="KW-0032">Aminotransferase</keyword>
<evidence type="ECO:0000256" key="2">
    <source>
        <dbReference type="SAM" id="Phobius"/>
    </source>
</evidence>
<feature type="transmembrane region" description="Helical" evidence="2">
    <location>
        <begin position="133"/>
        <end position="157"/>
    </location>
</feature>
<feature type="region of interest" description="Disordered" evidence="1">
    <location>
        <begin position="299"/>
        <end position="324"/>
    </location>
</feature>
<keyword evidence="4" id="KW-0808">Transferase</keyword>
<feature type="domain" description="Fatty acid desaturase" evidence="3">
    <location>
        <begin position="34"/>
        <end position="271"/>
    </location>
</feature>
<feature type="transmembrane region" description="Helical" evidence="2">
    <location>
        <begin position="177"/>
        <end position="203"/>
    </location>
</feature>
<keyword evidence="2" id="KW-1133">Transmembrane helix</keyword>
<protein>
    <submittedName>
        <fullName evidence="4">Aminotransferase</fullName>
    </submittedName>
</protein>
<dbReference type="RefSeq" id="WP_188910618.1">
    <property type="nucleotide sequence ID" value="NZ_BMIQ01000005.1"/>
</dbReference>
<evidence type="ECO:0000259" key="3">
    <source>
        <dbReference type="Pfam" id="PF00487"/>
    </source>
</evidence>
<dbReference type="GO" id="GO:0006629">
    <property type="term" value="P:lipid metabolic process"/>
    <property type="evidence" value="ECO:0007669"/>
    <property type="project" value="InterPro"/>
</dbReference>
<reference evidence="4" key="2">
    <citation type="submission" date="2020-09" db="EMBL/GenBank/DDBJ databases">
        <authorList>
            <person name="Sun Q."/>
            <person name="Zhou Y."/>
        </authorList>
    </citation>
    <scope>NUCLEOTIDE SEQUENCE</scope>
    <source>
        <strain evidence="4">CGMCC 1.15367</strain>
    </source>
</reference>
<dbReference type="InterPro" id="IPR005804">
    <property type="entry name" value="FA_desaturase_dom"/>
</dbReference>
<reference evidence="4" key="1">
    <citation type="journal article" date="2014" name="Int. J. Syst. Evol. Microbiol.">
        <title>Complete genome sequence of Corynebacterium casei LMG S-19264T (=DSM 44701T), isolated from a smear-ripened cheese.</title>
        <authorList>
            <consortium name="US DOE Joint Genome Institute (JGI-PGF)"/>
            <person name="Walter F."/>
            <person name="Albersmeier A."/>
            <person name="Kalinowski J."/>
            <person name="Ruckert C."/>
        </authorList>
    </citation>
    <scope>NUCLEOTIDE SEQUENCE</scope>
    <source>
        <strain evidence="4">CGMCC 1.15367</strain>
    </source>
</reference>
<keyword evidence="2" id="KW-0812">Transmembrane</keyword>
<keyword evidence="2" id="KW-0472">Membrane</keyword>
<dbReference type="Proteomes" id="UP000644699">
    <property type="component" value="Unassembled WGS sequence"/>
</dbReference>
<dbReference type="AlphaFoldDB" id="A0A916ZUJ1"/>
<name>A0A916ZUJ1_9HYPH</name>
<comment type="caution">
    <text evidence="4">The sequence shown here is derived from an EMBL/GenBank/DDBJ whole genome shotgun (WGS) entry which is preliminary data.</text>
</comment>
<organism evidence="4 5">
    <name type="scientific">Aureimonas endophytica</name>
    <dbReference type="NCBI Taxonomy" id="2027858"/>
    <lineage>
        <taxon>Bacteria</taxon>
        <taxon>Pseudomonadati</taxon>
        <taxon>Pseudomonadota</taxon>
        <taxon>Alphaproteobacteria</taxon>
        <taxon>Hyphomicrobiales</taxon>
        <taxon>Aurantimonadaceae</taxon>
        <taxon>Aureimonas</taxon>
    </lineage>
</organism>
<accession>A0A916ZUJ1</accession>
<dbReference type="EMBL" id="BMIQ01000005">
    <property type="protein sequence ID" value="GGE12186.1"/>
    <property type="molecule type" value="Genomic_DNA"/>
</dbReference>
<evidence type="ECO:0000313" key="5">
    <source>
        <dbReference type="Proteomes" id="UP000644699"/>
    </source>
</evidence>